<dbReference type="InterPro" id="IPR003789">
    <property type="entry name" value="Asn/Gln_tRNA_amidoTrase-B-like"/>
</dbReference>
<dbReference type="GO" id="GO:0050566">
    <property type="term" value="F:asparaginyl-tRNA synthase (glutamine-hydrolyzing) activity"/>
    <property type="evidence" value="ECO:0007669"/>
    <property type="project" value="RHEA"/>
</dbReference>
<dbReference type="InterPro" id="IPR042114">
    <property type="entry name" value="GatB_C_1"/>
</dbReference>
<feature type="domain" description="Asn/Gln amidotransferase" evidence="11">
    <location>
        <begin position="323"/>
        <end position="433"/>
    </location>
</feature>
<evidence type="ECO:0000313" key="12">
    <source>
        <dbReference type="EMBL" id="OGM61578.1"/>
    </source>
</evidence>
<dbReference type="AlphaFoldDB" id="A0A1F8BE36"/>
<dbReference type="SMART" id="SM00845">
    <property type="entry name" value="GatB_Yqey"/>
    <property type="match status" value="1"/>
</dbReference>
<proteinExistence type="inferred from homology"/>
<evidence type="ECO:0000256" key="2">
    <source>
        <dbReference type="ARBA" id="ARBA00011123"/>
    </source>
</evidence>
<evidence type="ECO:0000256" key="3">
    <source>
        <dbReference type="ARBA" id="ARBA00022598"/>
    </source>
</evidence>
<keyword evidence="3 10" id="KW-0436">Ligase</keyword>
<dbReference type="InterPro" id="IPR006075">
    <property type="entry name" value="Asn/Gln-tRNA_Trfase_suB/E_cat"/>
</dbReference>
<dbReference type="SUPFAM" id="SSF89095">
    <property type="entry name" value="GatB/YqeY motif"/>
    <property type="match status" value="2"/>
</dbReference>
<organism evidence="12 13">
    <name type="scientific">Candidatus Woesebacteria bacterium RIFCSPLOWO2_01_FULL_39_21</name>
    <dbReference type="NCBI Taxonomy" id="1802519"/>
    <lineage>
        <taxon>Bacteria</taxon>
        <taxon>Candidatus Woeseibacteriota</taxon>
    </lineage>
</organism>
<dbReference type="Pfam" id="PF02637">
    <property type="entry name" value="GatB_Yqey"/>
    <property type="match status" value="1"/>
</dbReference>
<dbReference type="InterPro" id="IPR017958">
    <property type="entry name" value="Gln-tRNA_amidoTrfase_suB_CS"/>
</dbReference>
<dbReference type="InterPro" id="IPR018027">
    <property type="entry name" value="Asn/Gln_amidotransferase"/>
</dbReference>
<dbReference type="HAMAP" id="MF_00121">
    <property type="entry name" value="GatB"/>
    <property type="match status" value="1"/>
</dbReference>
<evidence type="ECO:0000256" key="1">
    <source>
        <dbReference type="ARBA" id="ARBA00005306"/>
    </source>
</evidence>
<dbReference type="Proteomes" id="UP000177082">
    <property type="component" value="Unassembled WGS sequence"/>
</dbReference>
<dbReference type="Gene3D" id="1.10.10.410">
    <property type="match status" value="1"/>
</dbReference>
<sequence length="434" mass="49144">MRSFKPIIGLEIHVELATLSKMFCGCPADHFGKPPNTQTCPTCLGLPGALPVPNKKAIEWTILVGLALKGNINKKSKFDRKHYFYPDLPKGYQISQYDEPLCFGGYLQTSSGMVKITRVHIEEDTGKLQHKIIGGKKVSLIDFNRSGVPLVEIVTEPDIHSAQEAKEFAQKLQKIIRYLGVSDCDMEKGSMRLEANTSWGLNLGYKVEIKNINSFRFLGKAIEYDLKRQKKILETGKTPQQETRGWNEAKSETVTQRYKETADDYRYFPEPDIPPMIFSKSYISKIKSQIPMLPEDKMRLFIDKYGINTEYAGILVQDKSRADYFEKACVFAAKQSINPKDIANLMLNRGIDGKFSDPEKFISSLVSKNVKKYSGQSELLETIKEVIKKEKKAVADYKKGNDKVLGFLIGALQVRLKGRADPKVARNELIRLLK</sequence>
<dbReference type="InterPro" id="IPR023168">
    <property type="entry name" value="GatB_Yqey_C_2"/>
</dbReference>
<reference evidence="12 13" key="1">
    <citation type="journal article" date="2016" name="Nat. Commun.">
        <title>Thousands of microbial genomes shed light on interconnected biogeochemical processes in an aquifer system.</title>
        <authorList>
            <person name="Anantharaman K."/>
            <person name="Brown C.T."/>
            <person name="Hug L.A."/>
            <person name="Sharon I."/>
            <person name="Castelle C.J."/>
            <person name="Probst A.J."/>
            <person name="Thomas B.C."/>
            <person name="Singh A."/>
            <person name="Wilkins M.J."/>
            <person name="Karaoz U."/>
            <person name="Brodie E.L."/>
            <person name="Williams K.H."/>
            <person name="Hubbard S.S."/>
            <person name="Banfield J.F."/>
        </authorList>
    </citation>
    <scope>NUCLEOTIDE SEQUENCE [LARGE SCALE GENOMIC DNA]</scope>
</reference>
<gene>
    <name evidence="10" type="primary">gatB</name>
    <name evidence="12" type="ORF">A2961_03895</name>
</gene>
<evidence type="ECO:0000256" key="5">
    <source>
        <dbReference type="ARBA" id="ARBA00022840"/>
    </source>
</evidence>
<dbReference type="InterPro" id="IPR017959">
    <property type="entry name" value="Asn/Gln-tRNA_amidoTrfase_suB/E"/>
</dbReference>
<keyword evidence="5 10" id="KW-0067">ATP-binding</keyword>
<name>A0A1F8BE36_9BACT</name>
<dbReference type="PROSITE" id="PS01234">
    <property type="entry name" value="GATB"/>
    <property type="match status" value="1"/>
</dbReference>
<dbReference type="InterPro" id="IPR004413">
    <property type="entry name" value="GatB"/>
</dbReference>
<evidence type="ECO:0000313" key="13">
    <source>
        <dbReference type="Proteomes" id="UP000177082"/>
    </source>
</evidence>
<evidence type="ECO:0000256" key="4">
    <source>
        <dbReference type="ARBA" id="ARBA00022741"/>
    </source>
</evidence>
<comment type="catalytic activity">
    <reaction evidence="8 10">
        <text>L-aspartyl-tRNA(Asn) + L-glutamine + ATP + H2O = L-asparaginyl-tRNA(Asn) + L-glutamate + ADP + phosphate + 2 H(+)</text>
        <dbReference type="Rhea" id="RHEA:14513"/>
        <dbReference type="Rhea" id="RHEA-COMP:9674"/>
        <dbReference type="Rhea" id="RHEA-COMP:9677"/>
        <dbReference type="ChEBI" id="CHEBI:15377"/>
        <dbReference type="ChEBI" id="CHEBI:15378"/>
        <dbReference type="ChEBI" id="CHEBI:29985"/>
        <dbReference type="ChEBI" id="CHEBI:30616"/>
        <dbReference type="ChEBI" id="CHEBI:43474"/>
        <dbReference type="ChEBI" id="CHEBI:58359"/>
        <dbReference type="ChEBI" id="CHEBI:78515"/>
        <dbReference type="ChEBI" id="CHEBI:78516"/>
        <dbReference type="ChEBI" id="CHEBI:456216"/>
    </reaction>
</comment>
<dbReference type="PANTHER" id="PTHR11659">
    <property type="entry name" value="GLUTAMYL-TRNA GLN AMIDOTRANSFERASE SUBUNIT B MITOCHONDRIAL AND PROKARYOTIC PET112-RELATED"/>
    <property type="match status" value="1"/>
</dbReference>
<dbReference type="PANTHER" id="PTHR11659:SF0">
    <property type="entry name" value="GLUTAMYL-TRNA(GLN) AMIDOTRANSFERASE SUBUNIT B, MITOCHONDRIAL"/>
    <property type="match status" value="1"/>
</dbReference>
<comment type="subunit">
    <text evidence="2 10">Heterotrimer of A, B and C subunits.</text>
</comment>
<accession>A0A1F8BE36</accession>
<dbReference type="InterPro" id="IPR014746">
    <property type="entry name" value="Gln_synth/guanido_kin_cat_dom"/>
</dbReference>
<dbReference type="Pfam" id="PF02934">
    <property type="entry name" value="GatB_N"/>
    <property type="match status" value="1"/>
</dbReference>
<keyword evidence="4 10" id="KW-0547">Nucleotide-binding</keyword>
<evidence type="ECO:0000259" key="11">
    <source>
        <dbReference type="SMART" id="SM00845"/>
    </source>
</evidence>
<dbReference type="EMBL" id="MGHF01000035">
    <property type="protein sequence ID" value="OGM61578.1"/>
    <property type="molecule type" value="Genomic_DNA"/>
</dbReference>
<evidence type="ECO:0000256" key="8">
    <source>
        <dbReference type="ARBA" id="ARBA00047380"/>
    </source>
</evidence>
<evidence type="ECO:0000256" key="7">
    <source>
        <dbReference type="ARBA" id="ARBA00024799"/>
    </source>
</evidence>
<dbReference type="STRING" id="1802519.A2961_03895"/>
<dbReference type="NCBIfam" id="NF004012">
    <property type="entry name" value="PRK05477.1-2"/>
    <property type="match status" value="1"/>
</dbReference>
<protein>
    <recommendedName>
        <fullName evidence="10">Aspartyl/glutamyl-tRNA(Asn/Gln) amidotransferase subunit B</fullName>
        <shortName evidence="10">Asp/Glu-ADT subunit B</shortName>
        <ecNumber evidence="10">6.3.5.-</ecNumber>
    </recommendedName>
</protein>
<dbReference type="NCBIfam" id="NF004014">
    <property type="entry name" value="PRK05477.1-4"/>
    <property type="match status" value="1"/>
</dbReference>
<dbReference type="NCBIfam" id="TIGR00133">
    <property type="entry name" value="gatB"/>
    <property type="match status" value="1"/>
</dbReference>
<dbReference type="GO" id="GO:0005524">
    <property type="term" value="F:ATP binding"/>
    <property type="evidence" value="ECO:0007669"/>
    <property type="project" value="UniProtKB-KW"/>
</dbReference>
<evidence type="ECO:0000256" key="9">
    <source>
        <dbReference type="ARBA" id="ARBA00047913"/>
    </source>
</evidence>
<comment type="catalytic activity">
    <reaction evidence="9 10">
        <text>L-glutamyl-tRNA(Gln) + L-glutamine + ATP + H2O = L-glutaminyl-tRNA(Gln) + L-glutamate + ADP + phosphate + H(+)</text>
        <dbReference type="Rhea" id="RHEA:17521"/>
        <dbReference type="Rhea" id="RHEA-COMP:9681"/>
        <dbReference type="Rhea" id="RHEA-COMP:9684"/>
        <dbReference type="ChEBI" id="CHEBI:15377"/>
        <dbReference type="ChEBI" id="CHEBI:15378"/>
        <dbReference type="ChEBI" id="CHEBI:29985"/>
        <dbReference type="ChEBI" id="CHEBI:30616"/>
        <dbReference type="ChEBI" id="CHEBI:43474"/>
        <dbReference type="ChEBI" id="CHEBI:58359"/>
        <dbReference type="ChEBI" id="CHEBI:78520"/>
        <dbReference type="ChEBI" id="CHEBI:78521"/>
        <dbReference type="ChEBI" id="CHEBI:456216"/>
    </reaction>
</comment>
<comment type="similarity">
    <text evidence="1 10">Belongs to the GatB/GatE family. GatB subfamily.</text>
</comment>
<evidence type="ECO:0000256" key="10">
    <source>
        <dbReference type="HAMAP-Rule" id="MF_00121"/>
    </source>
</evidence>
<dbReference type="SUPFAM" id="SSF55931">
    <property type="entry name" value="Glutamine synthetase/guanido kinase"/>
    <property type="match status" value="1"/>
</dbReference>
<comment type="caution">
    <text evidence="12">The sequence shown here is derived from an EMBL/GenBank/DDBJ whole genome shotgun (WGS) entry which is preliminary data.</text>
</comment>
<evidence type="ECO:0000256" key="6">
    <source>
        <dbReference type="ARBA" id="ARBA00022917"/>
    </source>
</evidence>
<dbReference type="EC" id="6.3.5.-" evidence="10"/>
<dbReference type="GO" id="GO:0070681">
    <property type="term" value="P:glutaminyl-tRNAGln biosynthesis via transamidation"/>
    <property type="evidence" value="ECO:0007669"/>
    <property type="project" value="TreeGrafter"/>
</dbReference>
<dbReference type="GO" id="GO:0050567">
    <property type="term" value="F:glutaminyl-tRNA synthase (glutamine-hydrolyzing) activity"/>
    <property type="evidence" value="ECO:0007669"/>
    <property type="project" value="UniProtKB-UniRule"/>
</dbReference>
<comment type="function">
    <text evidence="7 10">Allows the formation of correctly charged Asn-tRNA(Asn) or Gln-tRNA(Gln) through the transamidation of misacylated Asp-tRNA(Asn) or Glu-tRNA(Gln) in organisms which lack either or both of asparaginyl-tRNA or glutaminyl-tRNA synthetases. The reaction takes place in the presence of glutamine and ATP through an activated phospho-Asp-tRNA(Asn) or phospho-Glu-tRNA(Gln).</text>
</comment>
<keyword evidence="6 10" id="KW-0648">Protein biosynthesis</keyword>
<dbReference type="GO" id="GO:0006412">
    <property type="term" value="P:translation"/>
    <property type="evidence" value="ECO:0007669"/>
    <property type="project" value="UniProtKB-UniRule"/>
</dbReference>
<dbReference type="Gene3D" id="1.10.150.380">
    <property type="entry name" value="GatB domain, N-terminal subdomain"/>
    <property type="match status" value="1"/>
</dbReference>